<feature type="modified residue" description="N6-(pyridoxal phosphate)lysine" evidence="13">
    <location>
        <position position="204"/>
    </location>
</feature>
<evidence type="ECO:0000256" key="5">
    <source>
        <dbReference type="ARBA" id="ARBA00022679"/>
    </source>
</evidence>
<dbReference type="InterPro" id="IPR000192">
    <property type="entry name" value="Aminotrans_V_dom"/>
</dbReference>
<dbReference type="GO" id="GO:1990221">
    <property type="term" value="C:L-cysteine desulfurase complex"/>
    <property type="evidence" value="ECO:0007669"/>
    <property type="project" value="UniProtKB-ARBA"/>
</dbReference>
<feature type="binding site" evidence="13">
    <location>
        <begin position="201"/>
        <end position="203"/>
    </location>
    <ligand>
        <name>pyridoxal 5'-phosphate</name>
        <dbReference type="ChEBI" id="CHEBI:597326"/>
    </ligand>
</feature>
<dbReference type="AlphaFoldDB" id="A0A2T3HI72"/>
<name>A0A2T3HI72_9SPHI</name>
<keyword evidence="9 13" id="KW-0408">Iron</keyword>
<evidence type="ECO:0000256" key="10">
    <source>
        <dbReference type="ARBA" id="ARBA00023014"/>
    </source>
</evidence>
<keyword evidence="5 13" id="KW-0808">Transferase</keyword>
<proteinExistence type="inferred from homology"/>
<accession>A0A2T3HI72</accession>
<keyword evidence="7 13" id="KW-0479">Metal-binding</keyword>
<evidence type="ECO:0000256" key="13">
    <source>
        <dbReference type="HAMAP-Rule" id="MF_00331"/>
    </source>
</evidence>
<comment type="pathway">
    <text evidence="2 13">Cofactor biosynthesis; iron-sulfur cluster biosynthesis.</text>
</comment>
<comment type="cofactor">
    <cofactor evidence="1 13 14">
        <name>pyridoxal 5'-phosphate</name>
        <dbReference type="ChEBI" id="CHEBI:597326"/>
    </cofactor>
</comment>
<evidence type="ECO:0000256" key="1">
    <source>
        <dbReference type="ARBA" id="ARBA00001933"/>
    </source>
</evidence>
<evidence type="ECO:0000256" key="6">
    <source>
        <dbReference type="ARBA" id="ARBA00022714"/>
    </source>
</evidence>
<evidence type="ECO:0000256" key="7">
    <source>
        <dbReference type="ARBA" id="ARBA00022723"/>
    </source>
</evidence>
<feature type="binding site" evidence="13">
    <location>
        <position position="153"/>
    </location>
    <ligand>
        <name>pyridoxal 5'-phosphate</name>
        <dbReference type="ChEBI" id="CHEBI:597326"/>
    </ligand>
</feature>
<dbReference type="InterPro" id="IPR015422">
    <property type="entry name" value="PyrdxlP-dep_Trfase_small"/>
</dbReference>
<dbReference type="EMBL" id="PYLS01000006">
    <property type="protein sequence ID" value="PST82138.1"/>
    <property type="molecule type" value="Genomic_DNA"/>
</dbReference>
<feature type="domain" description="Aminotransferase class V" evidence="16">
    <location>
        <begin position="5"/>
        <end position="366"/>
    </location>
</feature>
<keyword evidence="18" id="KW-1185">Reference proteome</keyword>
<evidence type="ECO:0000256" key="11">
    <source>
        <dbReference type="ARBA" id="ARBA00050776"/>
    </source>
</evidence>
<dbReference type="InterPro" id="IPR015421">
    <property type="entry name" value="PyrdxlP-dep_Trfase_major"/>
</dbReference>
<dbReference type="RefSeq" id="WP_107216260.1">
    <property type="nucleotide sequence ID" value="NZ_KZ686270.1"/>
</dbReference>
<dbReference type="NCBIfam" id="TIGR02006">
    <property type="entry name" value="IscS"/>
    <property type="match status" value="1"/>
</dbReference>
<dbReference type="SUPFAM" id="SSF53383">
    <property type="entry name" value="PLP-dependent transferases"/>
    <property type="match status" value="1"/>
</dbReference>
<dbReference type="InterPro" id="IPR020578">
    <property type="entry name" value="Aminotrans_V_PyrdxlP_BS"/>
</dbReference>
<evidence type="ECO:0000313" key="18">
    <source>
        <dbReference type="Proteomes" id="UP000240912"/>
    </source>
</evidence>
<dbReference type="GO" id="GO:0051537">
    <property type="term" value="F:2 iron, 2 sulfur cluster binding"/>
    <property type="evidence" value="ECO:0007669"/>
    <property type="project" value="UniProtKB-UniRule"/>
</dbReference>
<dbReference type="GO" id="GO:0046872">
    <property type="term" value="F:metal ion binding"/>
    <property type="evidence" value="ECO:0007669"/>
    <property type="project" value="UniProtKB-KW"/>
</dbReference>
<dbReference type="Gene3D" id="3.90.1150.10">
    <property type="entry name" value="Aspartate Aminotransferase, domain 1"/>
    <property type="match status" value="1"/>
</dbReference>
<dbReference type="FunFam" id="3.40.640.10:FF:000003">
    <property type="entry name" value="Cysteine desulfurase IscS"/>
    <property type="match status" value="1"/>
</dbReference>
<comment type="similarity">
    <text evidence="3 13">Belongs to the class-V pyridoxal-phosphate-dependent aminotransferase family. NifS/IscS subfamily.</text>
</comment>
<dbReference type="UniPathway" id="UPA00266"/>
<feature type="coiled-coil region" evidence="15">
    <location>
        <begin position="259"/>
        <end position="293"/>
    </location>
</feature>
<evidence type="ECO:0000256" key="14">
    <source>
        <dbReference type="RuleBase" id="RU004504"/>
    </source>
</evidence>
<gene>
    <name evidence="13" type="primary">iscS</name>
    <name evidence="17" type="ORF">C7T94_15145</name>
</gene>
<evidence type="ECO:0000256" key="2">
    <source>
        <dbReference type="ARBA" id="ARBA00005151"/>
    </source>
</evidence>
<evidence type="ECO:0000256" key="3">
    <source>
        <dbReference type="ARBA" id="ARBA00006490"/>
    </source>
</evidence>
<dbReference type="Proteomes" id="UP000240912">
    <property type="component" value="Unassembled WGS sequence"/>
</dbReference>
<feature type="binding site" evidence="13">
    <location>
        <begin position="73"/>
        <end position="74"/>
    </location>
    <ligand>
        <name>pyridoxal 5'-phosphate</name>
        <dbReference type="ChEBI" id="CHEBI:597326"/>
    </ligand>
</feature>
<dbReference type="NCBIfam" id="NF002806">
    <property type="entry name" value="PRK02948.1"/>
    <property type="match status" value="1"/>
</dbReference>
<keyword evidence="8 13" id="KW-0663">Pyridoxal phosphate</keyword>
<sequence>MKQPIYLDNNATTPLDPRVLEAMLPYFTEKFGNASSRNHAFGWVAEEAVDYAREQVAKLVGCTEKEIIFTSGATEADNLAIKGVFEMYQEKGNHIITAVTEHKAVLDTCKHLEKLGAKVTYLRVKEDGLIDLAELEAAMTPETILVSIMYGNNEIGVIQPVKEISAIAHKHGALFMTDATQAVGKIPVNVNEDGIDLMAFSAHKMYGPKGVGVLYVRRKGPRVKVTAQIDGGGHERGMRSGTLNVPGIVGLGKACELCRLEMDEEAKRLSALRDKLESRLTQLEESYVNGNRENRLPHVANISFKYVEGEGLMMAMKDLAVSSGSACTSASLEPSYVLKSLGLSDDLAHSSIRYGLGRFTTEADIDEAIAITEKAVNHLRELSPLWEMFKEGVDLSKIEWAEH</sequence>
<dbReference type="PROSITE" id="PS00595">
    <property type="entry name" value="AA_TRANSFER_CLASS_5"/>
    <property type="match status" value="1"/>
</dbReference>
<dbReference type="GO" id="GO:0031071">
    <property type="term" value="F:cysteine desulfurase activity"/>
    <property type="evidence" value="ECO:0007669"/>
    <property type="project" value="UniProtKB-UniRule"/>
</dbReference>
<organism evidence="17 18">
    <name type="scientific">Pedobacter yulinensis</name>
    <dbReference type="NCBI Taxonomy" id="2126353"/>
    <lineage>
        <taxon>Bacteria</taxon>
        <taxon>Pseudomonadati</taxon>
        <taxon>Bacteroidota</taxon>
        <taxon>Sphingobacteriia</taxon>
        <taxon>Sphingobacteriales</taxon>
        <taxon>Sphingobacteriaceae</taxon>
        <taxon>Pedobacter</taxon>
    </lineage>
</organism>
<keyword evidence="10 13" id="KW-0411">Iron-sulfur</keyword>
<dbReference type="Pfam" id="PF00266">
    <property type="entry name" value="Aminotran_5"/>
    <property type="match status" value="1"/>
</dbReference>
<evidence type="ECO:0000313" key="17">
    <source>
        <dbReference type="EMBL" id="PST82138.1"/>
    </source>
</evidence>
<evidence type="ECO:0000259" key="16">
    <source>
        <dbReference type="Pfam" id="PF00266"/>
    </source>
</evidence>
<reference evidence="17 18" key="1">
    <citation type="submission" date="2018-03" db="EMBL/GenBank/DDBJ databases">
        <authorList>
            <person name="Keele B.F."/>
        </authorList>
    </citation>
    <scope>NUCLEOTIDE SEQUENCE [LARGE SCALE GENOMIC DNA]</scope>
    <source>
        <strain evidence="17 18">YL28-9</strain>
    </source>
</reference>
<dbReference type="PANTHER" id="PTHR11601:SF34">
    <property type="entry name" value="CYSTEINE DESULFURASE"/>
    <property type="match status" value="1"/>
</dbReference>
<dbReference type="InterPro" id="IPR016454">
    <property type="entry name" value="Cysteine_dSase"/>
</dbReference>
<dbReference type="InterPro" id="IPR010240">
    <property type="entry name" value="Cys_deSase_IscS"/>
</dbReference>
<comment type="caution">
    <text evidence="17">The sequence shown here is derived from an EMBL/GenBank/DDBJ whole genome shotgun (WGS) entry which is preliminary data.</text>
</comment>
<dbReference type="NCBIfam" id="NF010611">
    <property type="entry name" value="PRK14012.1"/>
    <property type="match status" value="1"/>
</dbReference>
<dbReference type="HAMAP" id="MF_00331">
    <property type="entry name" value="Cys_desulf_IscS"/>
    <property type="match status" value="1"/>
</dbReference>
<evidence type="ECO:0000256" key="8">
    <source>
        <dbReference type="ARBA" id="ARBA00022898"/>
    </source>
</evidence>
<comment type="catalytic activity">
    <reaction evidence="11 13">
        <text>(sulfur carrier)-H + L-cysteine = (sulfur carrier)-SH + L-alanine</text>
        <dbReference type="Rhea" id="RHEA:43892"/>
        <dbReference type="Rhea" id="RHEA-COMP:14737"/>
        <dbReference type="Rhea" id="RHEA-COMP:14739"/>
        <dbReference type="ChEBI" id="CHEBI:29917"/>
        <dbReference type="ChEBI" id="CHEBI:35235"/>
        <dbReference type="ChEBI" id="CHEBI:57972"/>
        <dbReference type="ChEBI" id="CHEBI:64428"/>
        <dbReference type="EC" id="2.8.1.7"/>
    </reaction>
</comment>
<evidence type="ECO:0000256" key="12">
    <source>
        <dbReference type="ARBA" id="ARBA00072125"/>
    </source>
</evidence>
<evidence type="ECO:0000256" key="15">
    <source>
        <dbReference type="SAM" id="Coils"/>
    </source>
</evidence>
<keyword evidence="13" id="KW-0963">Cytoplasm</keyword>
<dbReference type="GO" id="GO:0044571">
    <property type="term" value="P:[2Fe-2S] cluster assembly"/>
    <property type="evidence" value="ECO:0007669"/>
    <property type="project" value="UniProtKB-UniRule"/>
</dbReference>
<dbReference type="EC" id="2.8.1.7" evidence="4 13"/>
<feature type="binding site" description="via persulfide group" evidence="13">
    <location>
        <position position="327"/>
    </location>
    <ligand>
        <name>[2Fe-2S] cluster</name>
        <dbReference type="ChEBI" id="CHEBI:190135"/>
        <note>ligand shared with IscU</note>
    </ligand>
</feature>
<dbReference type="FunFam" id="3.90.1150.10:FF:000002">
    <property type="entry name" value="Cysteine desulfurase IscS"/>
    <property type="match status" value="1"/>
</dbReference>
<comment type="subunit">
    <text evidence="13">Homodimer. Forms a heterotetramer with IscU, interacts with other sulfur acceptors.</text>
</comment>
<dbReference type="GO" id="GO:0030170">
    <property type="term" value="F:pyridoxal phosphate binding"/>
    <property type="evidence" value="ECO:0007669"/>
    <property type="project" value="UniProtKB-UniRule"/>
</dbReference>
<feature type="active site" description="Cysteine persulfide intermediate" evidence="13">
    <location>
        <position position="327"/>
    </location>
</feature>
<comment type="function">
    <text evidence="13">Master enzyme that delivers sulfur to a number of partners involved in Fe-S cluster assembly, tRNA modification or cofactor biosynthesis. Catalyzes the removal of elemental sulfur atoms from cysteine to produce alanine. Functions as a sulfur delivery protein for Fe-S cluster synthesis onto IscU, an Fe-S scaffold assembly protein, as well as other S acceptor proteins.</text>
</comment>
<protein>
    <recommendedName>
        <fullName evidence="12 13">Cysteine desulfurase IscS</fullName>
        <ecNumber evidence="4 13">2.8.1.7</ecNumber>
    </recommendedName>
</protein>
<keyword evidence="6 13" id="KW-0001">2Fe-2S</keyword>
<dbReference type="OrthoDB" id="9804366at2"/>
<dbReference type="Gene3D" id="3.40.640.10">
    <property type="entry name" value="Type I PLP-dependent aspartate aminotransferase-like (Major domain)"/>
    <property type="match status" value="1"/>
</dbReference>
<keyword evidence="15" id="KW-0175">Coiled coil</keyword>
<evidence type="ECO:0000256" key="9">
    <source>
        <dbReference type="ARBA" id="ARBA00023004"/>
    </source>
</evidence>
<dbReference type="PIRSF" id="PIRSF005572">
    <property type="entry name" value="NifS"/>
    <property type="match status" value="1"/>
</dbReference>
<dbReference type="PANTHER" id="PTHR11601">
    <property type="entry name" value="CYSTEINE DESULFURYLASE FAMILY MEMBER"/>
    <property type="match status" value="1"/>
</dbReference>
<dbReference type="InterPro" id="IPR015424">
    <property type="entry name" value="PyrdxlP-dep_Trfase"/>
</dbReference>
<feature type="binding site" evidence="13">
    <location>
        <position position="181"/>
    </location>
    <ligand>
        <name>pyridoxal 5'-phosphate</name>
        <dbReference type="ChEBI" id="CHEBI:597326"/>
    </ligand>
</feature>
<feature type="binding site" evidence="13">
    <location>
        <position position="242"/>
    </location>
    <ligand>
        <name>pyridoxal 5'-phosphate</name>
        <dbReference type="ChEBI" id="CHEBI:597326"/>
    </ligand>
</feature>
<comment type="subcellular location">
    <subcellularLocation>
        <location evidence="13">Cytoplasm</location>
    </subcellularLocation>
</comment>
<evidence type="ECO:0000256" key="4">
    <source>
        <dbReference type="ARBA" id="ARBA00012239"/>
    </source>
</evidence>